<comment type="caution">
    <text evidence="1">The sequence shown here is derived from an EMBL/GenBank/DDBJ whole genome shotgun (WGS) entry which is preliminary data.</text>
</comment>
<accession>A0ACC0JBR0</accession>
<dbReference type="EMBL" id="CM046116">
    <property type="protein sequence ID" value="KAI8421583.1"/>
    <property type="molecule type" value="Genomic_DNA"/>
</dbReference>
<gene>
    <name evidence="1" type="ORF">MSG28_009604</name>
</gene>
<name>A0ACC0JBR0_CHOFU</name>
<keyword evidence="2" id="KW-1185">Reference proteome</keyword>
<proteinExistence type="predicted"/>
<organism evidence="1 2">
    <name type="scientific">Choristoneura fumiferana</name>
    <name type="common">Spruce budworm moth</name>
    <name type="synonym">Archips fumiferana</name>
    <dbReference type="NCBI Taxonomy" id="7141"/>
    <lineage>
        <taxon>Eukaryota</taxon>
        <taxon>Metazoa</taxon>
        <taxon>Ecdysozoa</taxon>
        <taxon>Arthropoda</taxon>
        <taxon>Hexapoda</taxon>
        <taxon>Insecta</taxon>
        <taxon>Pterygota</taxon>
        <taxon>Neoptera</taxon>
        <taxon>Endopterygota</taxon>
        <taxon>Lepidoptera</taxon>
        <taxon>Glossata</taxon>
        <taxon>Ditrysia</taxon>
        <taxon>Tortricoidea</taxon>
        <taxon>Tortricidae</taxon>
        <taxon>Tortricinae</taxon>
        <taxon>Choristoneura</taxon>
    </lineage>
</organism>
<protein>
    <submittedName>
        <fullName evidence="1">Uncharacterized protein</fullName>
    </submittedName>
</protein>
<reference evidence="1 2" key="1">
    <citation type="journal article" date="2022" name="Genome Biol. Evol.">
        <title>The Spruce Budworm Genome: Reconstructing the Evolutionary History of Antifreeze Proteins.</title>
        <authorList>
            <person name="Beliveau C."/>
            <person name="Gagne P."/>
            <person name="Picq S."/>
            <person name="Vernygora O."/>
            <person name="Keeling C.I."/>
            <person name="Pinkney K."/>
            <person name="Doucet D."/>
            <person name="Wen F."/>
            <person name="Johnston J.S."/>
            <person name="Maaroufi H."/>
            <person name="Boyle B."/>
            <person name="Laroche J."/>
            <person name="Dewar K."/>
            <person name="Juretic N."/>
            <person name="Blackburn G."/>
            <person name="Nisole A."/>
            <person name="Brunet B."/>
            <person name="Brandao M."/>
            <person name="Lumley L."/>
            <person name="Duan J."/>
            <person name="Quan G."/>
            <person name="Lucarotti C.J."/>
            <person name="Roe A.D."/>
            <person name="Sperling F.A.H."/>
            <person name="Levesque R.C."/>
            <person name="Cusson M."/>
        </authorList>
    </citation>
    <scope>NUCLEOTIDE SEQUENCE [LARGE SCALE GENOMIC DNA]</scope>
    <source>
        <strain evidence="1">Glfc:IPQL:Cfum</strain>
    </source>
</reference>
<evidence type="ECO:0000313" key="2">
    <source>
        <dbReference type="Proteomes" id="UP001064048"/>
    </source>
</evidence>
<sequence length="258" mass="29114">MDNLCIPTCAMHRQTGTVIVKTENSDCRRTLDNSRYVNVCAAVCLLLLVGGLSPQSSAAPHRRAKMERHRRATQENNLWGNPCDYAGGSQVLYDDPDFDKVVSRYEGLPWLHSDKFKSFMAEEVLPKDKIKFEQTISPEFLNNVVSNIDSHLPSMQKALKMLVASLYAVIENGLNTNYVADVKLQNNLNITMNSVRQVLCVFNEVMDTRNVESIPLLDSEVPNVRAGDRVVNAILIYRDTLLYLDYLSQLMDVWGNQG</sequence>
<dbReference type="Proteomes" id="UP001064048">
    <property type="component" value="Chromosome 16"/>
</dbReference>
<evidence type="ECO:0000313" key="1">
    <source>
        <dbReference type="EMBL" id="KAI8421583.1"/>
    </source>
</evidence>